<sequence length="280" mass="31521">MAGVVRAALVQTNWTGDQESMLKAHEEYARQAAAQGAKVICFQELFYGPYFCQLQDPKFYEYAESVPGPAVERFSALAKELGMVIVLPVYEQEQPGVLYNTAAVIDADGKYLGKYRKNHIPQVKGFWEKFYFRPGNLGYPVFDTAVGRVGVYICYDRHFPEGWRALGLAGAQIVFNPSATSRGLSSYLWKLEQPASAVANEYFIGAINRVGVESEFGDNDFYGSSYFVDPEGKFVGDVGHDHDAELIVRDLDLGLLDTVRDRWQFYRDRRPDAYGDLTKP</sequence>
<evidence type="ECO:0000313" key="3">
    <source>
        <dbReference type="EMBL" id="TDO51481.1"/>
    </source>
</evidence>
<evidence type="ECO:0000256" key="1">
    <source>
        <dbReference type="ARBA" id="ARBA00022801"/>
    </source>
</evidence>
<dbReference type="InterPro" id="IPR036526">
    <property type="entry name" value="C-N_Hydrolase_sf"/>
</dbReference>
<evidence type="ECO:0000313" key="4">
    <source>
        <dbReference type="Proteomes" id="UP000295388"/>
    </source>
</evidence>
<dbReference type="Gene3D" id="3.60.110.10">
    <property type="entry name" value="Carbon-nitrogen hydrolase"/>
    <property type="match status" value="1"/>
</dbReference>
<dbReference type="InterPro" id="IPR003010">
    <property type="entry name" value="C-N_Hydrolase"/>
</dbReference>
<dbReference type="PROSITE" id="PS50263">
    <property type="entry name" value="CN_HYDROLASE"/>
    <property type="match status" value="1"/>
</dbReference>
<keyword evidence="4" id="KW-1185">Reference proteome</keyword>
<reference evidence="3 4" key="1">
    <citation type="submission" date="2019-03" db="EMBL/GenBank/DDBJ databases">
        <title>Genomic Encyclopedia of Type Strains, Phase III (KMG-III): the genomes of soil and plant-associated and newly described type strains.</title>
        <authorList>
            <person name="Whitman W."/>
        </authorList>
    </citation>
    <scope>NUCLEOTIDE SEQUENCE [LARGE SCALE GENOMIC DNA]</scope>
    <source>
        <strain evidence="3 4">VKM Ac-2527</strain>
    </source>
</reference>
<dbReference type="OrthoDB" id="9811121at2"/>
<dbReference type="RefSeq" id="WP_133799424.1">
    <property type="nucleotide sequence ID" value="NZ_SNWQ01000003.1"/>
</dbReference>
<dbReference type="Pfam" id="PF00795">
    <property type="entry name" value="CN_hydrolase"/>
    <property type="match status" value="1"/>
</dbReference>
<protein>
    <submittedName>
        <fullName evidence="3">N-carbamoylputrescine amidase</fullName>
    </submittedName>
</protein>
<dbReference type="AlphaFoldDB" id="A0A4R6KKH5"/>
<keyword evidence="1" id="KW-0378">Hydrolase</keyword>
<organism evidence="3 4">
    <name type="scientific">Kribbella caucasensis</name>
    <dbReference type="NCBI Taxonomy" id="2512215"/>
    <lineage>
        <taxon>Bacteria</taxon>
        <taxon>Bacillati</taxon>
        <taxon>Actinomycetota</taxon>
        <taxon>Actinomycetes</taxon>
        <taxon>Propionibacteriales</taxon>
        <taxon>Kribbellaceae</taxon>
        <taxon>Kribbella</taxon>
    </lineage>
</organism>
<gene>
    <name evidence="3" type="ORF">EV643_103218</name>
</gene>
<dbReference type="SUPFAM" id="SSF56317">
    <property type="entry name" value="Carbon-nitrogen hydrolase"/>
    <property type="match status" value="1"/>
</dbReference>
<name>A0A4R6KKH5_9ACTN</name>
<evidence type="ECO:0000259" key="2">
    <source>
        <dbReference type="PROSITE" id="PS50263"/>
    </source>
</evidence>
<dbReference type="PANTHER" id="PTHR43674">
    <property type="entry name" value="NITRILASE C965.09-RELATED"/>
    <property type="match status" value="1"/>
</dbReference>
<feature type="domain" description="CN hydrolase" evidence="2">
    <location>
        <begin position="5"/>
        <end position="253"/>
    </location>
</feature>
<dbReference type="GO" id="GO:0016811">
    <property type="term" value="F:hydrolase activity, acting on carbon-nitrogen (but not peptide) bonds, in linear amides"/>
    <property type="evidence" value="ECO:0007669"/>
    <property type="project" value="UniProtKB-ARBA"/>
</dbReference>
<dbReference type="EMBL" id="SNWQ01000003">
    <property type="protein sequence ID" value="TDO51481.1"/>
    <property type="molecule type" value="Genomic_DNA"/>
</dbReference>
<dbReference type="InterPro" id="IPR050345">
    <property type="entry name" value="Aliph_Amidase/BUP"/>
</dbReference>
<proteinExistence type="predicted"/>
<comment type="caution">
    <text evidence="3">The sequence shown here is derived from an EMBL/GenBank/DDBJ whole genome shotgun (WGS) entry which is preliminary data.</text>
</comment>
<dbReference type="Proteomes" id="UP000295388">
    <property type="component" value="Unassembled WGS sequence"/>
</dbReference>
<accession>A0A4R6KKH5</accession>
<dbReference type="PANTHER" id="PTHR43674:SF2">
    <property type="entry name" value="BETA-UREIDOPROPIONASE"/>
    <property type="match status" value="1"/>
</dbReference>